<dbReference type="EMBL" id="VUJU01004640">
    <property type="protein sequence ID" value="KAF0753728.1"/>
    <property type="molecule type" value="Genomic_DNA"/>
</dbReference>
<sequence>MFGWNTFNIRYVYFFSNSFVIKFIRFLNFSSISSSIAKDNAALLFFFISGCFVVFLVLFFRAFLILFFLYASFLCFNQFMLNWTSSISLVSFLIIFFFVHL</sequence>
<keyword evidence="1" id="KW-0812">Transmembrane</keyword>
<keyword evidence="3" id="KW-1185">Reference proteome</keyword>
<proteinExistence type="predicted"/>
<dbReference type="AlphaFoldDB" id="A0A6G0YDN2"/>
<feature type="transmembrane region" description="Helical" evidence="1">
    <location>
        <begin position="12"/>
        <end position="29"/>
    </location>
</feature>
<dbReference type="Proteomes" id="UP000478052">
    <property type="component" value="Unassembled WGS sequence"/>
</dbReference>
<accession>A0A6G0YDN2</accession>
<name>A0A6G0YDN2_APHCR</name>
<comment type="caution">
    <text evidence="2">The sequence shown here is derived from an EMBL/GenBank/DDBJ whole genome shotgun (WGS) entry which is preliminary data.</text>
</comment>
<organism evidence="2 3">
    <name type="scientific">Aphis craccivora</name>
    <name type="common">Cowpea aphid</name>
    <dbReference type="NCBI Taxonomy" id="307492"/>
    <lineage>
        <taxon>Eukaryota</taxon>
        <taxon>Metazoa</taxon>
        <taxon>Ecdysozoa</taxon>
        <taxon>Arthropoda</taxon>
        <taxon>Hexapoda</taxon>
        <taxon>Insecta</taxon>
        <taxon>Pterygota</taxon>
        <taxon>Neoptera</taxon>
        <taxon>Paraneoptera</taxon>
        <taxon>Hemiptera</taxon>
        <taxon>Sternorrhyncha</taxon>
        <taxon>Aphidomorpha</taxon>
        <taxon>Aphidoidea</taxon>
        <taxon>Aphididae</taxon>
        <taxon>Aphidini</taxon>
        <taxon>Aphis</taxon>
        <taxon>Aphis</taxon>
    </lineage>
</organism>
<keyword evidence="1" id="KW-0472">Membrane</keyword>
<feature type="transmembrane region" description="Helical" evidence="1">
    <location>
        <begin position="79"/>
        <end position="99"/>
    </location>
</feature>
<evidence type="ECO:0000256" key="1">
    <source>
        <dbReference type="SAM" id="Phobius"/>
    </source>
</evidence>
<protein>
    <submittedName>
        <fullName evidence="2">Uncharacterized protein</fullName>
    </submittedName>
</protein>
<gene>
    <name evidence="2" type="ORF">FWK35_00025622</name>
</gene>
<keyword evidence="1" id="KW-1133">Transmembrane helix</keyword>
<evidence type="ECO:0000313" key="2">
    <source>
        <dbReference type="EMBL" id="KAF0753728.1"/>
    </source>
</evidence>
<feature type="transmembrane region" description="Helical" evidence="1">
    <location>
        <begin position="41"/>
        <end position="73"/>
    </location>
</feature>
<evidence type="ECO:0000313" key="3">
    <source>
        <dbReference type="Proteomes" id="UP000478052"/>
    </source>
</evidence>
<reference evidence="2 3" key="1">
    <citation type="submission" date="2019-08" db="EMBL/GenBank/DDBJ databases">
        <title>Whole genome of Aphis craccivora.</title>
        <authorList>
            <person name="Voronova N.V."/>
            <person name="Shulinski R.S."/>
            <person name="Bandarenka Y.V."/>
            <person name="Zhorov D.G."/>
            <person name="Warner D."/>
        </authorList>
    </citation>
    <scope>NUCLEOTIDE SEQUENCE [LARGE SCALE GENOMIC DNA]</scope>
    <source>
        <strain evidence="2">180601</strain>
        <tissue evidence="2">Whole Body</tissue>
    </source>
</reference>